<dbReference type="KEGG" id="sfu:Sfum_3123"/>
<protein>
    <submittedName>
        <fullName evidence="10">Glycosyl transferase, family 2</fullName>
    </submittedName>
</protein>
<dbReference type="NCBIfam" id="TIGR03472">
    <property type="entry name" value="HpnI"/>
    <property type="match status" value="1"/>
</dbReference>
<dbReference type="GO" id="GO:0016020">
    <property type="term" value="C:membrane"/>
    <property type="evidence" value="ECO:0007669"/>
    <property type="project" value="UniProtKB-SubCell"/>
</dbReference>
<dbReference type="PANTHER" id="PTHR12726">
    <property type="entry name" value="CERAMIDE GLUCOSYLTRANSFERASE"/>
    <property type="match status" value="1"/>
</dbReference>
<dbReference type="InterPro" id="IPR025993">
    <property type="entry name" value="Ceramide_glucosylTrfase"/>
</dbReference>
<feature type="transmembrane region" description="Helical" evidence="9">
    <location>
        <begin position="34"/>
        <end position="56"/>
    </location>
</feature>
<evidence type="ECO:0000256" key="9">
    <source>
        <dbReference type="SAM" id="Phobius"/>
    </source>
</evidence>
<evidence type="ECO:0000256" key="8">
    <source>
        <dbReference type="ARBA" id="ARBA00023136"/>
    </source>
</evidence>
<feature type="transmembrane region" description="Helical" evidence="9">
    <location>
        <begin position="310"/>
        <end position="331"/>
    </location>
</feature>
<evidence type="ECO:0000256" key="7">
    <source>
        <dbReference type="ARBA" id="ARBA00022989"/>
    </source>
</evidence>
<comment type="pathway">
    <text evidence="2">Lipid metabolism; sphingolipid metabolism.</text>
</comment>
<name>A0LMZ4_SYNFM</name>
<evidence type="ECO:0000256" key="4">
    <source>
        <dbReference type="ARBA" id="ARBA00022676"/>
    </source>
</evidence>
<keyword evidence="6 9" id="KW-0812">Transmembrane</keyword>
<evidence type="ECO:0000256" key="1">
    <source>
        <dbReference type="ARBA" id="ARBA00004141"/>
    </source>
</evidence>
<evidence type="ECO:0000256" key="2">
    <source>
        <dbReference type="ARBA" id="ARBA00004760"/>
    </source>
</evidence>
<reference evidence="10 11" key="1">
    <citation type="submission" date="2006-10" db="EMBL/GenBank/DDBJ databases">
        <title>Complete sequence of Syntrophobacter fumaroxidans MPOB.</title>
        <authorList>
            <consortium name="US DOE Joint Genome Institute"/>
            <person name="Copeland A."/>
            <person name="Lucas S."/>
            <person name="Lapidus A."/>
            <person name="Barry K."/>
            <person name="Detter J.C."/>
            <person name="Glavina del Rio T."/>
            <person name="Hammon N."/>
            <person name="Israni S."/>
            <person name="Pitluck S."/>
            <person name="Goltsman E.G."/>
            <person name="Martinez M."/>
            <person name="Schmutz J."/>
            <person name="Larimer F."/>
            <person name="Land M."/>
            <person name="Hauser L."/>
            <person name="Kyrpides N."/>
            <person name="Kim E."/>
            <person name="Boone D.R."/>
            <person name="Brockman F."/>
            <person name="Culley D."/>
            <person name="Ferry J."/>
            <person name="Gunsalus R."/>
            <person name="McInerney M.J."/>
            <person name="Morrison M."/>
            <person name="Plugge C."/>
            <person name="Rohlin L."/>
            <person name="Scholten J."/>
            <person name="Sieber J."/>
            <person name="Stams A.J.M."/>
            <person name="Worm P."/>
            <person name="Henstra A.M."/>
            <person name="Richardson P."/>
        </authorList>
    </citation>
    <scope>NUCLEOTIDE SEQUENCE [LARGE SCALE GENOMIC DNA]</scope>
    <source>
        <strain evidence="11">DSM 10017 / MPOB</strain>
    </source>
</reference>
<keyword evidence="5 10" id="KW-0808">Transferase</keyword>
<dbReference type="CDD" id="cd02520">
    <property type="entry name" value="Glucosylceramide_synthase"/>
    <property type="match status" value="1"/>
</dbReference>
<dbReference type="InterPro" id="IPR029044">
    <property type="entry name" value="Nucleotide-diphossugar_trans"/>
</dbReference>
<dbReference type="SUPFAM" id="SSF53448">
    <property type="entry name" value="Nucleotide-diphospho-sugar transferases"/>
    <property type="match status" value="1"/>
</dbReference>
<sequence>MFPERDRPSGPRIRRPHRLNPWHEMQAPMLTDCVVFFLSLLSLAGCAYYLTCIVAARRFFSRPRSAAPVSAVRPASILIPLCGADFQAYDNYASFCRLDYPEFQLVFGVQDPMDSSIPVVERLKENFPHCDIHLVIDSKAIGTNPKVSNLNNMLAAARHELIVIVDSDIRVEADYLSTLVPELADERIGLVTCLYRAGATPNWTSLLEAVGITGEFAPGVLVADFTEGIRFAFGATMATTKTRLSSIGGFAAIADYLGDDYMLGNLLWREGYEIRLGRPVVETMPPPLSFRSMLNHQIRWSRNIRACRPMGHFGTAITYGTVPALLNFIFFASPFTFLLLGAVAALRLFTGWYVGVRGLRDRILEKNLWLLLPRDLLGFGVWCASLTGWSVEWRGRRYRLQKDGRMLPPGERPEP</sequence>
<dbReference type="CAZy" id="GT21">
    <property type="family name" value="Glycosyltransferase Family 21"/>
</dbReference>
<keyword evidence="7 9" id="KW-1133">Transmembrane helix</keyword>
<dbReference type="PANTHER" id="PTHR12726:SF0">
    <property type="entry name" value="CERAMIDE GLUCOSYLTRANSFERASE"/>
    <property type="match status" value="1"/>
</dbReference>
<dbReference type="EMBL" id="CP000478">
    <property type="protein sequence ID" value="ABK18796.1"/>
    <property type="molecule type" value="Genomic_DNA"/>
</dbReference>
<proteinExistence type="predicted"/>
<dbReference type="InterPro" id="IPR017835">
    <property type="entry name" value="Hopen-assoc_HpnI"/>
</dbReference>
<dbReference type="GO" id="GO:0006679">
    <property type="term" value="P:glucosylceramide biosynthetic process"/>
    <property type="evidence" value="ECO:0007669"/>
    <property type="project" value="TreeGrafter"/>
</dbReference>
<dbReference type="AlphaFoldDB" id="A0LMZ4"/>
<dbReference type="Pfam" id="PF13506">
    <property type="entry name" value="Glyco_transf_21"/>
    <property type="match status" value="1"/>
</dbReference>
<keyword evidence="8 9" id="KW-0472">Membrane</keyword>
<dbReference type="Proteomes" id="UP000001784">
    <property type="component" value="Chromosome"/>
</dbReference>
<keyword evidence="11" id="KW-1185">Reference proteome</keyword>
<comment type="subcellular location">
    <subcellularLocation>
        <location evidence="1">Membrane</location>
        <topology evidence="1">Multi-pass membrane protein</topology>
    </subcellularLocation>
</comment>
<organism evidence="10 11">
    <name type="scientific">Syntrophobacter fumaroxidans (strain DSM 10017 / MPOB)</name>
    <dbReference type="NCBI Taxonomy" id="335543"/>
    <lineage>
        <taxon>Bacteria</taxon>
        <taxon>Pseudomonadati</taxon>
        <taxon>Thermodesulfobacteriota</taxon>
        <taxon>Syntrophobacteria</taxon>
        <taxon>Syntrophobacterales</taxon>
        <taxon>Syntrophobacteraceae</taxon>
        <taxon>Syntrophobacter</taxon>
    </lineage>
</organism>
<evidence type="ECO:0000313" key="10">
    <source>
        <dbReference type="EMBL" id="ABK18796.1"/>
    </source>
</evidence>
<dbReference type="GO" id="GO:0008120">
    <property type="term" value="F:ceramide glucosyltransferase activity"/>
    <property type="evidence" value="ECO:0007669"/>
    <property type="project" value="TreeGrafter"/>
</dbReference>
<evidence type="ECO:0000256" key="6">
    <source>
        <dbReference type="ARBA" id="ARBA00022692"/>
    </source>
</evidence>
<comment type="pathway">
    <text evidence="3">Sphingolipid metabolism.</text>
</comment>
<feature type="transmembrane region" description="Helical" evidence="9">
    <location>
        <begin position="337"/>
        <end position="356"/>
    </location>
</feature>
<gene>
    <name evidence="10" type="ordered locus">Sfum_3123</name>
</gene>
<keyword evidence="4" id="KW-0328">Glycosyltransferase</keyword>
<evidence type="ECO:0000256" key="5">
    <source>
        <dbReference type="ARBA" id="ARBA00022679"/>
    </source>
</evidence>
<dbReference type="STRING" id="335543.Sfum_3123"/>
<dbReference type="eggNOG" id="COG1215">
    <property type="taxonomic scope" value="Bacteria"/>
</dbReference>
<evidence type="ECO:0000313" key="11">
    <source>
        <dbReference type="Proteomes" id="UP000001784"/>
    </source>
</evidence>
<dbReference type="InParanoid" id="A0LMZ4"/>
<accession>A0LMZ4</accession>
<dbReference type="Gene3D" id="3.90.550.10">
    <property type="entry name" value="Spore Coat Polysaccharide Biosynthesis Protein SpsA, Chain A"/>
    <property type="match status" value="1"/>
</dbReference>
<evidence type="ECO:0000256" key="3">
    <source>
        <dbReference type="ARBA" id="ARBA00004991"/>
    </source>
</evidence>
<dbReference type="HOGENOM" id="CLU_030898_2_0_7"/>